<accession>A0A7S2NG34</accession>
<dbReference type="InterPro" id="IPR001054">
    <property type="entry name" value="A/G_cyclase"/>
</dbReference>
<keyword evidence="2" id="KW-1133">Transmembrane helix</keyword>
<dbReference type="Pfam" id="PF00211">
    <property type="entry name" value="Guanylate_cyc"/>
    <property type="match status" value="1"/>
</dbReference>
<dbReference type="InterPro" id="IPR050697">
    <property type="entry name" value="Adenylyl/Guanylyl_Cyclase_3/4"/>
</dbReference>
<dbReference type="PANTHER" id="PTHR43081">
    <property type="entry name" value="ADENYLATE CYCLASE, TERMINAL-DIFFERENTIATION SPECIFIC-RELATED"/>
    <property type="match status" value="1"/>
</dbReference>
<evidence type="ECO:0000313" key="4">
    <source>
        <dbReference type="EMBL" id="CAD9536963.1"/>
    </source>
</evidence>
<feature type="region of interest" description="Disordered" evidence="1">
    <location>
        <begin position="614"/>
        <end position="637"/>
    </location>
</feature>
<dbReference type="Gene3D" id="3.30.70.1230">
    <property type="entry name" value="Nucleotide cyclase"/>
    <property type="match status" value="1"/>
</dbReference>
<dbReference type="EMBL" id="HBGW01022856">
    <property type="protein sequence ID" value="CAD9536963.1"/>
    <property type="molecule type" value="Transcribed_RNA"/>
</dbReference>
<reference evidence="4" key="1">
    <citation type="submission" date="2021-01" db="EMBL/GenBank/DDBJ databases">
        <authorList>
            <person name="Corre E."/>
            <person name="Pelletier E."/>
            <person name="Niang G."/>
            <person name="Scheremetjew M."/>
            <person name="Finn R."/>
            <person name="Kale V."/>
            <person name="Holt S."/>
            <person name="Cochrane G."/>
            <person name="Meng A."/>
            <person name="Brown T."/>
            <person name="Cohen L."/>
        </authorList>
    </citation>
    <scope>NUCLEOTIDE SEQUENCE</scope>
    <source>
        <strain evidence="4">RCC3387</strain>
    </source>
</reference>
<proteinExistence type="predicted"/>
<dbReference type="SUPFAM" id="SSF55073">
    <property type="entry name" value="Nucleotide cyclase"/>
    <property type="match status" value="1"/>
</dbReference>
<protein>
    <recommendedName>
        <fullName evidence="3">Guanylate cyclase domain-containing protein</fullName>
    </recommendedName>
</protein>
<evidence type="ECO:0000256" key="2">
    <source>
        <dbReference type="SAM" id="Phobius"/>
    </source>
</evidence>
<dbReference type="GO" id="GO:0035556">
    <property type="term" value="P:intracellular signal transduction"/>
    <property type="evidence" value="ECO:0007669"/>
    <property type="project" value="InterPro"/>
</dbReference>
<sequence length="717" mass="77119">MVVSEVDLSTGLDVAPFRVSTWEPSTSPELSVQDALRQELRRNARAARAWSAVHALAGGGGAGVALTAPVIYCGEYSCLSGALGATISLRQVSLQSKRLWTTLRDFLSTQSPDARVDIDASMSSMFIVSQGSSLLPMQEGLLIASSGEEDDVLNGVPPQALNSSQPIVRLASRALLSRFSQWSEVAAQHAPENAQENATRNAAQNRTDQSGKGEDPVAQHLHVGDSPFPLFNFSRSRAEDGLAEWACAPGAYLDGDCLQVGAVSMDLDVHTTWLLVIVLPAGTFGARAVRGNLSTERGLDDMDLYFFGLVNSYRASRGALLCGVVAASVLVGIGVGALVSRPLRRLSLLMRRLGDLDFAHESAEFVELHPGRRSRIRDVRELQEAFRRLSRGTEAFARFVPETVVRNIIHGDTTATELHVSRRQVTIMNSDIEGFTAISENLAQRDLLFVLTRYLSVMTRVVELYDGVVSEIQGDGLIVFWNAPDDVEDHASKACAAALAQQHAVGLLNAEFATLDLPHLAVRIGVHTGSVMSGNIGSESKMKFGCLGEPMKVAGNLQEFCKPYGARIICSADTYEEMESGKGFFCRRLDLLPIKRSEATTWIYEVVGRDTGAEDEHEAVETQSDSQASGRAASSLKPMSSVVSEAIRRSTSSLVDPRAQLWQPIRRWIWKSGSGGPTLADEASSVPADDAAAAAAAAAAASSRSASGGRSRSRTSW</sequence>
<organism evidence="4">
    <name type="scientific">Zooxanthella nutricula</name>
    <dbReference type="NCBI Taxonomy" id="1333877"/>
    <lineage>
        <taxon>Eukaryota</taxon>
        <taxon>Sar</taxon>
        <taxon>Alveolata</taxon>
        <taxon>Dinophyceae</taxon>
        <taxon>Peridiniales</taxon>
        <taxon>Peridiniales incertae sedis</taxon>
        <taxon>Zooxanthella</taxon>
    </lineage>
</organism>
<feature type="compositionally biased region" description="Polar residues" evidence="1">
    <location>
        <begin position="194"/>
        <end position="208"/>
    </location>
</feature>
<evidence type="ECO:0000259" key="3">
    <source>
        <dbReference type="PROSITE" id="PS50125"/>
    </source>
</evidence>
<feature type="domain" description="Guanylate cyclase" evidence="3">
    <location>
        <begin position="426"/>
        <end position="558"/>
    </location>
</feature>
<dbReference type="CDD" id="cd07302">
    <property type="entry name" value="CHD"/>
    <property type="match status" value="1"/>
</dbReference>
<dbReference type="InterPro" id="IPR029787">
    <property type="entry name" value="Nucleotide_cyclase"/>
</dbReference>
<feature type="region of interest" description="Disordered" evidence="1">
    <location>
        <begin position="187"/>
        <end position="219"/>
    </location>
</feature>
<feature type="transmembrane region" description="Helical" evidence="2">
    <location>
        <begin position="318"/>
        <end position="340"/>
    </location>
</feature>
<dbReference type="PROSITE" id="PS50125">
    <property type="entry name" value="GUANYLATE_CYCLASE_2"/>
    <property type="match status" value="1"/>
</dbReference>
<gene>
    <name evidence="4" type="ORF">BRAN1462_LOCUS14487</name>
</gene>
<dbReference type="GO" id="GO:0009190">
    <property type="term" value="P:cyclic nucleotide biosynthetic process"/>
    <property type="evidence" value="ECO:0007669"/>
    <property type="project" value="InterPro"/>
</dbReference>
<dbReference type="SMART" id="SM00044">
    <property type="entry name" value="CYCc"/>
    <property type="match status" value="1"/>
</dbReference>
<keyword evidence="2" id="KW-0472">Membrane</keyword>
<dbReference type="PANTHER" id="PTHR43081:SF1">
    <property type="entry name" value="ADENYLATE CYCLASE, TERMINAL-DIFFERENTIATION SPECIFIC"/>
    <property type="match status" value="1"/>
</dbReference>
<dbReference type="AlphaFoldDB" id="A0A7S2NG34"/>
<name>A0A7S2NG34_9DINO</name>
<evidence type="ECO:0000256" key="1">
    <source>
        <dbReference type="SAM" id="MobiDB-lite"/>
    </source>
</evidence>
<keyword evidence="2" id="KW-0812">Transmembrane</keyword>